<dbReference type="InterPro" id="IPR003960">
    <property type="entry name" value="ATPase_AAA_CS"/>
</dbReference>
<comment type="similarity">
    <text evidence="14 15">In the central section; belongs to the AAA ATPase family.</text>
</comment>
<evidence type="ECO:0000256" key="9">
    <source>
        <dbReference type="ARBA" id="ARBA00022833"/>
    </source>
</evidence>
<dbReference type="GO" id="GO:0004222">
    <property type="term" value="F:metalloendopeptidase activity"/>
    <property type="evidence" value="ECO:0007669"/>
    <property type="project" value="InterPro"/>
</dbReference>
<dbReference type="EC" id="3.4.24.-" evidence="15"/>
<keyword evidence="4 15" id="KW-0645">Protease</keyword>
<evidence type="ECO:0000256" key="7">
    <source>
        <dbReference type="ARBA" id="ARBA00022741"/>
    </source>
</evidence>
<proteinExistence type="inferred from homology"/>
<evidence type="ECO:0000256" key="8">
    <source>
        <dbReference type="ARBA" id="ARBA00022801"/>
    </source>
</evidence>
<keyword evidence="10 15" id="KW-0067">ATP-binding</keyword>
<evidence type="ECO:0000256" key="2">
    <source>
        <dbReference type="ARBA" id="ARBA00010044"/>
    </source>
</evidence>
<dbReference type="GO" id="GO:0016887">
    <property type="term" value="F:ATP hydrolysis activity"/>
    <property type="evidence" value="ECO:0007669"/>
    <property type="project" value="UniProtKB-UniRule"/>
</dbReference>
<feature type="transmembrane region" description="Helical" evidence="15">
    <location>
        <begin position="109"/>
        <end position="130"/>
    </location>
</feature>
<evidence type="ECO:0000256" key="16">
    <source>
        <dbReference type="RuleBase" id="RU003651"/>
    </source>
</evidence>
<comment type="similarity">
    <text evidence="2 15">In the C-terminal section; belongs to the peptidase M41 family.</text>
</comment>
<dbReference type="PROSITE" id="PS00674">
    <property type="entry name" value="AAA"/>
    <property type="match status" value="1"/>
</dbReference>
<protein>
    <recommendedName>
        <fullName evidence="15">ATP-dependent zinc metalloprotease FtsH</fullName>
        <ecNumber evidence="15">3.4.24.-</ecNumber>
    </recommendedName>
</protein>
<dbReference type="SUPFAM" id="SSF140990">
    <property type="entry name" value="FtsH protease domain-like"/>
    <property type="match status" value="1"/>
</dbReference>
<feature type="coiled-coil region" evidence="17">
    <location>
        <begin position="566"/>
        <end position="594"/>
    </location>
</feature>
<evidence type="ECO:0000256" key="14">
    <source>
        <dbReference type="ARBA" id="ARBA00061570"/>
    </source>
</evidence>
<dbReference type="GO" id="GO:0006508">
    <property type="term" value="P:proteolysis"/>
    <property type="evidence" value="ECO:0007669"/>
    <property type="project" value="UniProtKB-KW"/>
</dbReference>
<sequence>MKNSFLKSASDWILIILAFFVAVTYFGNPTTKKEQFTYTKLDTAISEGKVKKIIVDVDTGEASGELLDKTQFKVNINSAEKLQEKVDEYNKTHSTKIDLEFIPPTKFPVWVSAIPNILMLIMLGVVWFIFIQQSQGGGGKGVMNFGKSRAKLVNNDKKKVTFNDVAGADEEKQELEEVVDFLKQPRKYIELGARIPKGVLLVGPPGTGKTLLAKAVAGEAGVPFFSISGSDFVEMFVGVGASRVRDLFDTAKKNAPCIVFIDEIDAVGRQRGAGLGGGHDEREQTLNQLLVEMDGFGTNEGIIVIAATNRPDILDPALLRPGRFDRQIVVNAPDVKGREEILKVHARNKPLDENVDLKIIAKRTPGFSGADLENLMNEAALLTVRKNKKLIGMEELEEAITRVIAGPEKKSRVMSEKERRLTAYHEAGHAVVMKLLPNAAPVHQISIIPRGRAGGYTLALPEEDKHYASKTELIEEIVGLLGGRVAEKLVLNDISTGAKNDIERATNIARKMVTEYGMSDVLGPIEFGSGHEEVFLGRDFAKSRNYSEEVAALIDKEIKNIIHEAYERAENLLKENMNKLHKVAEALLEKEKLEADEFESIFNEA</sequence>
<reference evidence="20" key="1">
    <citation type="submission" date="2016-11" db="EMBL/GenBank/DDBJ databases">
        <authorList>
            <person name="Varghese N."/>
            <person name="Submissions S."/>
        </authorList>
    </citation>
    <scope>NUCLEOTIDE SEQUENCE [LARGE SCALE GENOMIC DNA]</scope>
    <source>
        <strain evidence="20">DSM 10124</strain>
    </source>
</reference>
<evidence type="ECO:0000313" key="19">
    <source>
        <dbReference type="EMBL" id="SHF07227.1"/>
    </source>
</evidence>
<dbReference type="GO" id="GO:0030163">
    <property type="term" value="P:protein catabolic process"/>
    <property type="evidence" value="ECO:0007669"/>
    <property type="project" value="UniProtKB-UniRule"/>
</dbReference>
<keyword evidence="11 15" id="KW-1133">Transmembrane helix</keyword>
<evidence type="ECO:0000256" key="13">
    <source>
        <dbReference type="ARBA" id="ARBA00023136"/>
    </source>
</evidence>
<dbReference type="SUPFAM" id="SSF52540">
    <property type="entry name" value="P-loop containing nucleoside triphosphate hydrolases"/>
    <property type="match status" value="1"/>
</dbReference>
<dbReference type="CDD" id="cd19501">
    <property type="entry name" value="RecA-like_FtsH"/>
    <property type="match status" value="1"/>
</dbReference>
<comment type="subunit">
    <text evidence="15">Homohexamer.</text>
</comment>
<dbReference type="RefSeq" id="WP_073249028.1">
    <property type="nucleotide sequence ID" value="NZ_FQVG01000032.1"/>
</dbReference>
<dbReference type="GO" id="GO:0005886">
    <property type="term" value="C:plasma membrane"/>
    <property type="evidence" value="ECO:0007669"/>
    <property type="project" value="UniProtKB-SubCell"/>
</dbReference>
<evidence type="ECO:0000256" key="15">
    <source>
        <dbReference type="HAMAP-Rule" id="MF_01458"/>
    </source>
</evidence>
<evidence type="ECO:0000256" key="4">
    <source>
        <dbReference type="ARBA" id="ARBA00022670"/>
    </source>
</evidence>
<dbReference type="InterPro" id="IPR000642">
    <property type="entry name" value="Peptidase_M41"/>
</dbReference>
<evidence type="ECO:0000256" key="1">
    <source>
        <dbReference type="ARBA" id="ARBA00004370"/>
    </source>
</evidence>
<dbReference type="InterPro" id="IPR041569">
    <property type="entry name" value="AAA_lid_3"/>
</dbReference>
<dbReference type="PANTHER" id="PTHR23076">
    <property type="entry name" value="METALLOPROTEASE M41 FTSH"/>
    <property type="match status" value="1"/>
</dbReference>
<dbReference type="SMART" id="SM00382">
    <property type="entry name" value="AAA"/>
    <property type="match status" value="1"/>
</dbReference>
<dbReference type="AlphaFoldDB" id="A0A1M4YNL4"/>
<feature type="domain" description="AAA+ ATPase" evidence="18">
    <location>
        <begin position="195"/>
        <end position="334"/>
    </location>
</feature>
<keyword evidence="5 15" id="KW-0812">Transmembrane</keyword>
<feature type="binding site" evidence="15">
    <location>
        <position position="425"/>
    </location>
    <ligand>
        <name>Zn(2+)</name>
        <dbReference type="ChEBI" id="CHEBI:29105"/>
        <note>catalytic</note>
    </ligand>
</feature>
<feature type="active site" evidence="15">
    <location>
        <position position="426"/>
    </location>
</feature>
<dbReference type="Gene3D" id="3.40.50.300">
    <property type="entry name" value="P-loop containing nucleotide triphosphate hydrolases"/>
    <property type="match status" value="1"/>
</dbReference>
<feature type="binding site" evidence="15">
    <location>
        <position position="501"/>
    </location>
    <ligand>
        <name>Zn(2+)</name>
        <dbReference type="ChEBI" id="CHEBI:29105"/>
        <note>catalytic</note>
    </ligand>
</feature>
<comment type="cofactor">
    <cofactor evidence="15">
        <name>Zn(2+)</name>
        <dbReference type="ChEBI" id="CHEBI:29105"/>
    </cofactor>
    <text evidence="15">Binds 1 zinc ion per subunit.</text>
</comment>
<evidence type="ECO:0000259" key="18">
    <source>
        <dbReference type="SMART" id="SM00382"/>
    </source>
</evidence>
<keyword evidence="3 15" id="KW-1003">Cell membrane</keyword>
<dbReference type="GO" id="GO:0008270">
    <property type="term" value="F:zinc ion binding"/>
    <property type="evidence" value="ECO:0007669"/>
    <property type="project" value="UniProtKB-UniRule"/>
</dbReference>
<evidence type="ECO:0000256" key="6">
    <source>
        <dbReference type="ARBA" id="ARBA00022723"/>
    </source>
</evidence>
<dbReference type="InterPro" id="IPR003959">
    <property type="entry name" value="ATPase_AAA_core"/>
</dbReference>
<dbReference type="InterPro" id="IPR011546">
    <property type="entry name" value="Pept_M41_FtsH_extracell"/>
</dbReference>
<keyword evidence="9 15" id="KW-0862">Zinc</keyword>
<dbReference type="Pfam" id="PF17862">
    <property type="entry name" value="AAA_lid_3"/>
    <property type="match status" value="1"/>
</dbReference>
<evidence type="ECO:0000256" key="3">
    <source>
        <dbReference type="ARBA" id="ARBA00022475"/>
    </source>
</evidence>
<comment type="subcellular location">
    <subcellularLocation>
        <location evidence="15">Cell membrane</location>
        <topology evidence="15">Multi-pass membrane protein</topology>
        <orientation evidence="15">Cytoplasmic side</orientation>
    </subcellularLocation>
    <subcellularLocation>
        <location evidence="1">Membrane</location>
    </subcellularLocation>
</comment>
<dbReference type="FunFam" id="1.10.8.60:FF:000001">
    <property type="entry name" value="ATP-dependent zinc metalloprotease FtsH"/>
    <property type="match status" value="1"/>
</dbReference>
<dbReference type="InterPro" id="IPR005936">
    <property type="entry name" value="FtsH"/>
</dbReference>
<dbReference type="Gene3D" id="1.20.58.760">
    <property type="entry name" value="Peptidase M41"/>
    <property type="match status" value="1"/>
</dbReference>
<dbReference type="Pfam" id="PF00004">
    <property type="entry name" value="AAA"/>
    <property type="match status" value="1"/>
</dbReference>
<dbReference type="Gene3D" id="1.10.8.60">
    <property type="match status" value="1"/>
</dbReference>
<feature type="binding site" evidence="15">
    <location>
        <begin position="203"/>
        <end position="210"/>
    </location>
    <ligand>
        <name>ATP</name>
        <dbReference type="ChEBI" id="CHEBI:30616"/>
    </ligand>
</feature>
<keyword evidence="12 15" id="KW-0482">Metalloprotease</keyword>
<dbReference type="FunFam" id="3.40.50.300:FF:000001">
    <property type="entry name" value="ATP-dependent zinc metalloprotease FtsH"/>
    <property type="match status" value="1"/>
</dbReference>
<dbReference type="Pfam" id="PF01434">
    <property type="entry name" value="Peptidase_M41"/>
    <property type="match status" value="1"/>
</dbReference>
<dbReference type="HAMAP" id="MF_01458">
    <property type="entry name" value="FtsH"/>
    <property type="match status" value="1"/>
</dbReference>
<dbReference type="InterPro" id="IPR037219">
    <property type="entry name" value="Peptidase_M41-like"/>
</dbReference>
<dbReference type="Proteomes" id="UP000184423">
    <property type="component" value="Unassembled WGS sequence"/>
</dbReference>
<evidence type="ECO:0000256" key="5">
    <source>
        <dbReference type="ARBA" id="ARBA00022692"/>
    </source>
</evidence>
<comment type="function">
    <text evidence="15">Acts as a processive, ATP-dependent zinc metallopeptidase for both cytoplasmic and membrane proteins. Plays a role in the quality control of integral membrane proteins.</text>
</comment>
<dbReference type="NCBIfam" id="TIGR01241">
    <property type="entry name" value="FtsH_fam"/>
    <property type="match status" value="1"/>
</dbReference>
<keyword evidence="13 15" id="KW-0472">Membrane</keyword>
<dbReference type="GO" id="GO:0005524">
    <property type="term" value="F:ATP binding"/>
    <property type="evidence" value="ECO:0007669"/>
    <property type="project" value="UniProtKB-UniRule"/>
</dbReference>
<evidence type="ECO:0000256" key="11">
    <source>
        <dbReference type="ARBA" id="ARBA00022989"/>
    </source>
</evidence>
<gene>
    <name evidence="15" type="primary">ftsH</name>
    <name evidence="19" type="ORF">SAMN02746091_01711</name>
</gene>
<evidence type="ECO:0000256" key="17">
    <source>
        <dbReference type="SAM" id="Coils"/>
    </source>
</evidence>
<dbReference type="InterPro" id="IPR027417">
    <property type="entry name" value="P-loop_NTPase"/>
</dbReference>
<feature type="transmembrane region" description="Helical" evidence="15">
    <location>
        <begin position="12"/>
        <end position="28"/>
    </location>
</feature>
<dbReference type="FunFam" id="1.20.58.760:FF:000001">
    <property type="entry name" value="ATP-dependent zinc metalloprotease FtsH"/>
    <property type="match status" value="1"/>
</dbReference>
<dbReference type="GO" id="GO:0004176">
    <property type="term" value="F:ATP-dependent peptidase activity"/>
    <property type="evidence" value="ECO:0007669"/>
    <property type="project" value="InterPro"/>
</dbReference>
<accession>A0A1M4YNL4</accession>
<keyword evidence="20" id="KW-1185">Reference proteome</keyword>
<comment type="similarity">
    <text evidence="16">Belongs to the AAA ATPase family.</text>
</comment>
<organism evidence="19 20">
    <name type="scientific">Caloramator proteoclasticus DSM 10124</name>
    <dbReference type="NCBI Taxonomy" id="1121262"/>
    <lineage>
        <taxon>Bacteria</taxon>
        <taxon>Bacillati</taxon>
        <taxon>Bacillota</taxon>
        <taxon>Clostridia</taxon>
        <taxon>Eubacteriales</taxon>
        <taxon>Clostridiaceae</taxon>
        <taxon>Caloramator</taxon>
    </lineage>
</organism>
<dbReference type="Pfam" id="PF06480">
    <property type="entry name" value="FtsH_ext"/>
    <property type="match status" value="1"/>
</dbReference>
<dbReference type="PANTHER" id="PTHR23076:SF113">
    <property type="entry name" value="ATP-DEPENDENT ZINC METALLOPROTEASE FTSH 1, CHLOROPLASTIC-RELATED"/>
    <property type="match status" value="1"/>
</dbReference>
<dbReference type="EMBL" id="FQVG01000032">
    <property type="protein sequence ID" value="SHF07227.1"/>
    <property type="molecule type" value="Genomic_DNA"/>
</dbReference>
<keyword evidence="8 15" id="KW-0378">Hydrolase</keyword>
<dbReference type="InterPro" id="IPR003593">
    <property type="entry name" value="AAA+_ATPase"/>
</dbReference>
<keyword evidence="17" id="KW-0175">Coiled coil</keyword>
<name>A0A1M4YNL4_9CLOT</name>
<feature type="binding site" evidence="15">
    <location>
        <position position="429"/>
    </location>
    <ligand>
        <name>Zn(2+)</name>
        <dbReference type="ChEBI" id="CHEBI:29105"/>
        <note>catalytic</note>
    </ligand>
</feature>
<evidence type="ECO:0000256" key="12">
    <source>
        <dbReference type="ARBA" id="ARBA00023049"/>
    </source>
</evidence>
<evidence type="ECO:0000313" key="20">
    <source>
        <dbReference type="Proteomes" id="UP000184423"/>
    </source>
</evidence>
<evidence type="ECO:0000256" key="10">
    <source>
        <dbReference type="ARBA" id="ARBA00022840"/>
    </source>
</evidence>
<keyword evidence="6 15" id="KW-0479">Metal-binding</keyword>
<keyword evidence="7 15" id="KW-0547">Nucleotide-binding</keyword>